<feature type="non-terminal residue" evidence="2">
    <location>
        <position position="26"/>
    </location>
</feature>
<dbReference type="Proteomes" id="UP000187429">
    <property type="component" value="Unassembled WGS sequence"/>
</dbReference>
<proteinExistence type="predicted"/>
<organism evidence="2 3">
    <name type="scientific">Smittium culicis</name>
    <dbReference type="NCBI Taxonomy" id="133412"/>
    <lineage>
        <taxon>Eukaryota</taxon>
        <taxon>Fungi</taxon>
        <taxon>Fungi incertae sedis</taxon>
        <taxon>Zoopagomycota</taxon>
        <taxon>Kickxellomycotina</taxon>
        <taxon>Harpellomycetes</taxon>
        <taxon>Harpellales</taxon>
        <taxon>Legeriomycetaceae</taxon>
        <taxon>Smittium</taxon>
    </lineage>
</organism>
<evidence type="ECO:0000313" key="2">
    <source>
        <dbReference type="EMBL" id="OMJ27338.1"/>
    </source>
</evidence>
<dbReference type="EMBL" id="LSSM01001061">
    <property type="protein sequence ID" value="OMJ27338.1"/>
    <property type="molecule type" value="Genomic_DNA"/>
</dbReference>
<dbReference type="AlphaFoldDB" id="A0A1R1YKA6"/>
<feature type="region of interest" description="Disordered" evidence="1">
    <location>
        <begin position="1"/>
        <end position="26"/>
    </location>
</feature>
<evidence type="ECO:0000256" key="1">
    <source>
        <dbReference type="SAM" id="MobiDB-lite"/>
    </source>
</evidence>
<keyword evidence="3" id="KW-1185">Reference proteome</keyword>
<sequence>MKFPTPPNTSLECGKGAQPRRYSSIS</sequence>
<evidence type="ECO:0000313" key="3">
    <source>
        <dbReference type="Proteomes" id="UP000187429"/>
    </source>
</evidence>
<accession>A0A1R1YKA6</accession>
<comment type="caution">
    <text evidence="2">The sequence shown here is derived from an EMBL/GenBank/DDBJ whole genome shotgun (WGS) entry which is preliminary data.</text>
</comment>
<name>A0A1R1YKA6_9FUNG</name>
<protein>
    <submittedName>
        <fullName evidence="2">Uncharacterized protein</fullName>
    </submittedName>
</protein>
<reference evidence="3" key="1">
    <citation type="submission" date="2017-01" db="EMBL/GenBank/DDBJ databases">
        <authorList>
            <person name="Wang Y."/>
            <person name="White M."/>
            <person name="Kvist S."/>
            <person name="Moncalvo J.-M."/>
        </authorList>
    </citation>
    <scope>NUCLEOTIDE SEQUENCE [LARGE SCALE GENOMIC DNA]</scope>
    <source>
        <strain evidence="3">ID-206-W2</strain>
    </source>
</reference>
<gene>
    <name evidence="2" type="ORF">AYI69_g3228</name>
</gene>